<reference evidence="2 3" key="1">
    <citation type="submission" date="2023-09" db="EMBL/GenBank/DDBJ databases">
        <title>Thalassobella suaedae gen. nov., sp. nov., a marine bacterium of the family Flavobacteriaceae isolated from a halophyte Suaeda japonica.</title>
        <authorList>
            <person name="Lee S.Y."/>
            <person name="Hwang C.Y."/>
        </authorList>
    </citation>
    <scope>NUCLEOTIDE SEQUENCE [LARGE SCALE GENOMIC DNA]</scope>
    <source>
        <strain evidence="2 3">HL-DH14</strain>
    </source>
</reference>
<accession>A0ABY9XS17</accession>
<gene>
    <name evidence="2" type="ORF">RHP51_16590</name>
</gene>
<sequence>MKKNFIKLNYILAFLTISAIVIYVIYGAFFRMNYGSMGSYGNESISYSFEKKRNFFRAKNILVVDNLLGRVDSLSSVIKRNGTIEKLYRQENGELIEIHLTDIKLTDKRQKTALLEY</sequence>
<keyword evidence="1" id="KW-1133">Transmembrane helix</keyword>
<organism evidence="2 3">
    <name type="scientific">Thalassobellus suaedae</name>
    <dbReference type="NCBI Taxonomy" id="3074124"/>
    <lineage>
        <taxon>Bacteria</taxon>
        <taxon>Pseudomonadati</taxon>
        <taxon>Bacteroidota</taxon>
        <taxon>Flavobacteriia</taxon>
        <taxon>Flavobacteriales</taxon>
        <taxon>Flavobacteriaceae</taxon>
        <taxon>Thalassobellus</taxon>
    </lineage>
</organism>
<evidence type="ECO:0000313" key="3">
    <source>
        <dbReference type="Proteomes" id="UP001302806"/>
    </source>
</evidence>
<evidence type="ECO:0000313" key="2">
    <source>
        <dbReference type="EMBL" id="WNH08689.1"/>
    </source>
</evidence>
<name>A0ABY9XS17_9FLAO</name>
<dbReference type="EMBL" id="CP134537">
    <property type="protein sequence ID" value="WNH08689.1"/>
    <property type="molecule type" value="Genomic_DNA"/>
</dbReference>
<protein>
    <submittedName>
        <fullName evidence="2">Uncharacterized protein</fullName>
    </submittedName>
</protein>
<keyword evidence="1" id="KW-0472">Membrane</keyword>
<evidence type="ECO:0000256" key="1">
    <source>
        <dbReference type="SAM" id="Phobius"/>
    </source>
</evidence>
<proteinExistence type="predicted"/>
<feature type="transmembrane region" description="Helical" evidence="1">
    <location>
        <begin position="6"/>
        <end position="29"/>
    </location>
</feature>
<keyword evidence="1" id="KW-0812">Transmembrane</keyword>
<dbReference type="Proteomes" id="UP001302806">
    <property type="component" value="Chromosome"/>
</dbReference>
<dbReference type="RefSeq" id="WP_415865314.1">
    <property type="nucleotide sequence ID" value="NZ_CP134537.1"/>
</dbReference>